<protein>
    <submittedName>
        <fullName evidence="2">Uncharacterized protein</fullName>
    </submittedName>
</protein>
<dbReference type="Proteomes" id="UP000762676">
    <property type="component" value="Unassembled WGS sequence"/>
</dbReference>
<feature type="compositionally biased region" description="Pro residues" evidence="1">
    <location>
        <begin position="40"/>
        <end position="54"/>
    </location>
</feature>
<evidence type="ECO:0000256" key="1">
    <source>
        <dbReference type="SAM" id="MobiDB-lite"/>
    </source>
</evidence>
<organism evidence="2 3">
    <name type="scientific">Elysia marginata</name>
    <dbReference type="NCBI Taxonomy" id="1093978"/>
    <lineage>
        <taxon>Eukaryota</taxon>
        <taxon>Metazoa</taxon>
        <taxon>Spiralia</taxon>
        <taxon>Lophotrochozoa</taxon>
        <taxon>Mollusca</taxon>
        <taxon>Gastropoda</taxon>
        <taxon>Heterobranchia</taxon>
        <taxon>Euthyneura</taxon>
        <taxon>Panpulmonata</taxon>
        <taxon>Sacoglossa</taxon>
        <taxon>Placobranchoidea</taxon>
        <taxon>Plakobranchidae</taxon>
        <taxon>Elysia</taxon>
    </lineage>
</organism>
<evidence type="ECO:0000313" key="3">
    <source>
        <dbReference type="Proteomes" id="UP000762676"/>
    </source>
</evidence>
<proteinExistence type="predicted"/>
<dbReference type="AlphaFoldDB" id="A0AAV4EAZ0"/>
<accession>A0AAV4EAZ0</accession>
<name>A0AAV4EAZ0_9GAST</name>
<feature type="region of interest" description="Disordered" evidence="1">
    <location>
        <begin position="35"/>
        <end position="54"/>
    </location>
</feature>
<gene>
    <name evidence="2" type="ORF">ElyMa_000011200</name>
</gene>
<dbReference type="EMBL" id="BMAT01000025">
    <property type="protein sequence ID" value="GFR57798.1"/>
    <property type="molecule type" value="Genomic_DNA"/>
</dbReference>
<reference evidence="2 3" key="1">
    <citation type="journal article" date="2021" name="Elife">
        <title>Chloroplast acquisition without the gene transfer in kleptoplastic sea slugs, Plakobranchus ocellatus.</title>
        <authorList>
            <person name="Maeda T."/>
            <person name="Takahashi S."/>
            <person name="Yoshida T."/>
            <person name="Shimamura S."/>
            <person name="Takaki Y."/>
            <person name="Nagai Y."/>
            <person name="Toyoda A."/>
            <person name="Suzuki Y."/>
            <person name="Arimoto A."/>
            <person name="Ishii H."/>
            <person name="Satoh N."/>
            <person name="Nishiyama T."/>
            <person name="Hasebe M."/>
            <person name="Maruyama T."/>
            <person name="Minagawa J."/>
            <person name="Obokata J."/>
            <person name="Shigenobu S."/>
        </authorList>
    </citation>
    <scope>NUCLEOTIDE SEQUENCE [LARGE SCALE GENOMIC DNA]</scope>
</reference>
<sequence>MHHDHLRKMYELQREIERLRHDTTYLRMREQQPSKIIVQQPPPVQAPPPPAPIITPAPVQTKFIEVDRLAPYDYSPRQPYAHTWAKTHYRQDINSDPYYELQL</sequence>
<keyword evidence="3" id="KW-1185">Reference proteome</keyword>
<evidence type="ECO:0000313" key="2">
    <source>
        <dbReference type="EMBL" id="GFR57798.1"/>
    </source>
</evidence>
<comment type="caution">
    <text evidence="2">The sequence shown here is derived from an EMBL/GenBank/DDBJ whole genome shotgun (WGS) entry which is preliminary data.</text>
</comment>